<sequence length="108" mass="13074">MIFTTCEYEAGEKTYMQEKLDNDEADKLRIMMMQMSDPYYEILIICLLNNDYHLQSYVIYTLPSINLNEKERELLKRMERIFMLIVRKNELEFVMRLNNDGEAGLKRF</sequence>
<protein>
    <submittedName>
        <fullName evidence="1">Uncharacterized protein</fullName>
    </submittedName>
</protein>
<dbReference type="HOGENOM" id="CLU_2198374_0_0_1"/>
<name>U9T9P2_RHIID</name>
<organism evidence="1">
    <name type="scientific">Rhizophagus irregularis (strain DAOM 181602 / DAOM 197198 / MUCL 43194)</name>
    <name type="common">Arbuscular mycorrhizal fungus</name>
    <name type="synonym">Glomus intraradices</name>
    <dbReference type="NCBI Taxonomy" id="747089"/>
    <lineage>
        <taxon>Eukaryota</taxon>
        <taxon>Fungi</taxon>
        <taxon>Fungi incertae sedis</taxon>
        <taxon>Mucoromycota</taxon>
        <taxon>Glomeromycotina</taxon>
        <taxon>Glomeromycetes</taxon>
        <taxon>Glomerales</taxon>
        <taxon>Glomeraceae</taxon>
        <taxon>Rhizophagus</taxon>
    </lineage>
</organism>
<dbReference type="AlphaFoldDB" id="U9T9P2"/>
<dbReference type="EMBL" id="KI297496">
    <property type="protein sequence ID" value="ESA00056.1"/>
    <property type="molecule type" value="Genomic_DNA"/>
</dbReference>
<gene>
    <name evidence="1" type="ORF">GLOINDRAFT_87648</name>
</gene>
<proteinExistence type="predicted"/>
<accession>U9T9P2</accession>
<evidence type="ECO:0000313" key="1">
    <source>
        <dbReference type="EMBL" id="ESA00056.1"/>
    </source>
</evidence>
<reference evidence="1" key="1">
    <citation type="submission" date="2013-07" db="EMBL/GenBank/DDBJ databases">
        <title>The genome of an arbuscular mycorrhizal fungus provides insights into the evolution of the oldest plant symbiosis.</title>
        <authorList>
            <consortium name="DOE Joint Genome Institute"/>
            <person name="Tisserant E."/>
            <person name="Malbreil M."/>
            <person name="Kuo A."/>
            <person name="Kohler A."/>
            <person name="Symeonidi A."/>
            <person name="Balestrini R."/>
            <person name="Charron P."/>
            <person name="Duensing N."/>
            <person name="Frei-dit-Frey N."/>
            <person name="Gianinazzi-Pearson V."/>
            <person name="Gilbert B."/>
            <person name="Handa Y."/>
            <person name="Hijri M."/>
            <person name="Kaul R."/>
            <person name="Kawaguchi M."/>
            <person name="Krajinski F."/>
            <person name="Lammers P."/>
            <person name="Lapierre D."/>
            <person name="Masclaux F.G."/>
            <person name="Murat C."/>
            <person name="Morin E."/>
            <person name="Ndikumana S."/>
            <person name="Pagni M."/>
            <person name="Petitpierre D."/>
            <person name="Requena N."/>
            <person name="Rosikiewicz P."/>
            <person name="Riley R."/>
            <person name="Saito K."/>
            <person name="San Clemente H."/>
            <person name="Shapiro H."/>
            <person name="van Tuinen D."/>
            <person name="Becard G."/>
            <person name="Bonfante P."/>
            <person name="Paszkowski U."/>
            <person name="Shachar-Hill Y."/>
            <person name="Young J.P."/>
            <person name="Sanders I.R."/>
            <person name="Henrissat B."/>
            <person name="Rensing S.A."/>
            <person name="Grigoriev I.V."/>
            <person name="Corradi N."/>
            <person name="Roux C."/>
            <person name="Martin F."/>
        </authorList>
    </citation>
    <scope>NUCLEOTIDE SEQUENCE</scope>
    <source>
        <strain evidence="1">DAOM 197198</strain>
    </source>
</reference>